<dbReference type="Proteomes" id="UP000036520">
    <property type="component" value="Chromosome"/>
</dbReference>
<reference evidence="1 2" key="1">
    <citation type="submission" date="2015-07" db="EMBL/GenBank/DDBJ databases">
        <authorList>
            <person name="Kim K.M."/>
        </authorList>
    </citation>
    <scope>NUCLEOTIDE SEQUENCE [LARGE SCALE GENOMIC DNA]</scope>
    <source>
        <strain evidence="1 2">KCTC 12363</strain>
    </source>
</reference>
<name>A0A0H4PGA9_9BACT</name>
<dbReference type="PATRIC" id="fig|320787.5.peg.4262"/>
<proteinExistence type="predicted"/>
<dbReference type="EMBL" id="CP012040">
    <property type="protein sequence ID" value="AKP53259.1"/>
    <property type="molecule type" value="Genomic_DNA"/>
</dbReference>
<dbReference type="KEGG" id="camu:CA2015_3895"/>
<organism evidence="1 2">
    <name type="scientific">Cyclobacterium amurskyense</name>
    <dbReference type="NCBI Taxonomy" id="320787"/>
    <lineage>
        <taxon>Bacteria</taxon>
        <taxon>Pseudomonadati</taxon>
        <taxon>Bacteroidota</taxon>
        <taxon>Cytophagia</taxon>
        <taxon>Cytophagales</taxon>
        <taxon>Cyclobacteriaceae</taxon>
        <taxon>Cyclobacterium</taxon>
    </lineage>
</organism>
<evidence type="ECO:0000313" key="1">
    <source>
        <dbReference type="EMBL" id="AKP53259.1"/>
    </source>
</evidence>
<keyword evidence="2" id="KW-1185">Reference proteome</keyword>
<protein>
    <submittedName>
        <fullName evidence="1">Uncharacterized protein</fullName>
    </submittedName>
</protein>
<sequence>MNYNLLKSLSTVVFLYFLSVQVLLAQNSNQQAQITQPFHLTAIPWESEEVHKDAFLKLIEATCLVVAKQQDEKGAIIDPYLHREHQYSTPYFAFAVGVLLKAEHGDLLKEAGIKAMEHSTLAFSQGSKAIPDEHGEFFISPLSNALALYQPHVSKKQFELWQKRMKTPLVEVMQNLDGRTNNWRTYAMKGEWNRAQHQLSTKAFATEFIETAWTQYSQKIRIVNDKWNMYQDWSSDPQSLAVEAVGRGNLIALATEGYDGPSSIEILEAVRRGTYTSLYTQAPDGQAPPNGRTDNHIFNDVLYQLAFEVMAEDAWKNGNKYLAGQYRRAANLAFKSIHRWQRKSGPFSGSFYITKNHFDPGDRVGYQPASQWGNYTGAFIQHLSEAWLIRQSAIPQFPAPTEIGGYAFTTDNRFGAFFANAGGFQVMINLRGATVPKYGLSWTPLGAVRMVKSGWDGRLGPSDGEHDLTKTPSFKMKTGNGTLVDSYRPQSGISFGPEWMERGHWVRIADVPATYQAEAEIHFVHPLLVRFTIHYNFVTGRGGPYFSQEFILTPDLLVTRLKNAQDLPFGLTVPLLENDGNQLLTEISENSAHTGFSVNGDQQYFIGLNEDIQTDSSGESIQSTYGWLKPVRFESKDPSIDLLVYPKSASGISAKEIKKTFEWKKNGFSTALASIEGNQYRGVHAAGGEREAMDLDGDGIVDVTFDQKCLFMFQLKKGKIHRVETDRNVIMKYQNKTYHLSASEPITLNF</sequence>
<dbReference type="AlphaFoldDB" id="A0A0H4PGA9"/>
<evidence type="ECO:0000313" key="2">
    <source>
        <dbReference type="Proteomes" id="UP000036520"/>
    </source>
</evidence>
<dbReference type="RefSeq" id="WP_048643382.1">
    <property type="nucleotide sequence ID" value="NZ_CP012040.1"/>
</dbReference>
<gene>
    <name evidence="1" type="ORF">CA2015_3895</name>
</gene>
<accession>A0A0H4PGA9</accession>